<protein>
    <recommendedName>
        <fullName evidence="1">4Fe-4S ferredoxin-type domain-containing protein</fullName>
    </recommendedName>
</protein>
<dbReference type="InterPro" id="IPR017896">
    <property type="entry name" value="4Fe4S_Fe-S-bd"/>
</dbReference>
<evidence type="ECO:0000313" key="3">
    <source>
        <dbReference type="Proteomes" id="UP000663444"/>
    </source>
</evidence>
<keyword evidence="3" id="KW-1185">Reference proteome</keyword>
<evidence type="ECO:0000259" key="1">
    <source>
        <dbReference type="PROSITE" id="PS51379"/>
    </source>
</evidence>
<dbReference type="Proteomes" id="UP000663444">
    <property type="component" value="Chromosome"/>
</dbReference>
<dbReference type="PROSITE" id="PS51379">
    <property type="entry name" value="4FE4S_FER_2"/>
    <property type="match status" value="1"/>
</dbReference>
<reference evidence="2" key="1">
    <citation type="submission" date="2020-11" db="EMBL/GenBank/DDBJ databases">
        <title>Azospira restricta DSM 18626 genome sequence.</title>
        <authorList>
            <person name="Moe W.M."/>
        </authorList>
    </citation>
    <scope>NUCLEOTIDE SEQUENCE</scope>
    <source>
        <strain evidence="2">DSM 18626</strain>
    </source>
</reference>
<dbReference type="KEGG" id="ares:IWH25_07570"/>
<organism evidence="2 3">
    <name type="scientific">Azospira restricta</name>
    <dbReference type="NCBI Taxonomy" id="404405"/>
    <lineage>
        <taxon>Bacteria</taxon>
        <taxon>Pseudomonadati</taxon>
        <taxon>Pseudomonadota</taxon>
        <taxon>Betaproteobacteria</taxon>
        <taxon>Rhodocyclales</taxon>
        <taxon>Rhodocyclaceae</taxon>
        <taxon>Azospira</taxon>
    </lineage>
</organism>
<proteinExistence type="predicted"/>
<dbReference type="EMBL" id="CP064781">
    <property type="protein sequence ID" value="QRJ65665.1"/>
    <property type="molecule type" value="Genomic_DNA"/>
</dbReference>
<sequence>MGDAADFSALDRAGLNLRAVFDLAALPAAMRAALDPAGRYRQLILLGHGGRTLWERVQAAGLQSAHPIDDFCVAVVEDWLAAQLPGRAYAIAYPGEVPVGLQALGRLAGWHHESPFRVGINTAWGSWFAYRALVLADTALPPTSPLPGESPCASCAGQPCVAACPAGALAGGDFSLAKCIAYRRQPDSRCRVTCVARTSCPVRPEHRYDDAQIAHSYARSLAMIERWGG</sequence>
<name>A0A974SSG9_9RHOO</name>
<dbReference type="AlphaFoldDB" id="A0A974SSG9"/>
<feature type="domain" description="4Fe-4S ferredoxin-type" evidence="1">
    <location>
        <begin position="143"/>
        <end position="174"/>
    </location>
</feature>
<gene>
    <name evidence="2" type="ORF">IWH25_07570</name>
</gene>
<accession>A0A974SSG9</accession>
<evidence type="ECO:0000313" key="2">
    <source>
        <dbReference type="EMBL" id="QRJ65665.1"/>
    </source>
</evidence>
<dbReference type="SUPFAM" id="SSF54862">
    <property type="entry name" value="4Fe-4S ferredoxins"/>
    <property type="match status" value="1"/>
</dbReference>